<accession>A0A7W5D1M5</accession>
<feature type="compositionally biased region" description="Low complexity" evidence="1">
    <location>
        <begin position="19"/>
        <end position="29"/>
    </location>
</feature>
<proteinExistence type="predicted"/>
<evidence type="ECO:0000313" key="2">
    <source>
        <dbReference type="EMBL" id="MBB3170515.1"/>
    </source>
</evidence>
<dbReference type="Proteomes" id="UP000530850">
    <property type="component" value="Unassembled WGS sequence"/>
</dbReference>
<comment type="caution">
    <text evidence="2">The sequence shown here is derived from an EMBL/GenBank/DDBJ whole genome shotgun (WGS) entry which is preliminary data.</text>
</comment>
<evidence type="ECO:0000256" key="1">
    <source>
        <dbReference type="SAM" id="MobiDB-lite"/>
    </source>
</evidence>
<protein>
    <submittedName>
        <fullName evidence="2">Uncharacterized protein</fullName>
    </submittedName>
</protein>
<name>A0A7W5D1M5_9ACTN</name>
<feature type="compositionally biased region" description="Low complexity" evidence="1">
    <location>
        <begin position="40"/>
        <end position="56"/>
    </location>
</feature>
<evidence type="ECO:0000313" key="3">
    <source>
        <dbReference type="Proteomes" id="UP000530850"/>
    </source>
</evidence>
<sequence length="56" mass="6061">MGPGEARRGGRDSHRNQRRAGSSRSGRGHSSTRERSAQCKSKSSSIAKSSSGTWER</sequence>
<gene>
    <name evidence="2" type="ORF">FHR31_000295</name>
</gene>
<dbReference type="EMBL" id="JACHYA010000001">
    <property type="protein sequence ID" value="MBB3170515.1"/>
    <property type="molecule type" value="Genomic_DNA"/>
</dbReference>
<dbReference type="AlphaFoldDB" id="A0A7W5D1M5"/>
<reference evidence="2 3" key="1">
    <citation type="submission" date="2020-08" db="EMBL/GenBank/DDBJ databases">
        <title>Sequencing the genomes of 1000 actinobacteria strains.</title>
        <authorList>
            <person name="Klenk H.-P."/>
        </authorList>
    </citation>
    <scope>NUCLEOTIDE SEQUENCE [LARGE SCALE GENOMIC DNA]</scope>
    <source>
        <strain evidence="2 3">DSM 22242</strain>
    </source>
</reference>
<organism evidence="2 3">
    <name type="scientific">Parvibacter caecicola</name>
    <dbReference type="NCBI Taxonomy" id="747645"/>
    <lineage>
        <taxon>Bacteria</taxon>
        <taxon>Bacillati</taxon>
        <taxon>Actinomycetota</taxon>
        <taxon>Coriobacteriia</taxon>
        <taxon>Coriobacteriales</taxon>
        <taxon>Coriobacteriaceae</taxon>
        <taxon>Parvibacter</taxon>
    </lineage>
</organism>
<feature type="region of interest" description="Disordered" evidence="1">
    <location>
        <begin position="1"/>
        <end position="56"/>
    </location>
</feature>
<feature type="compositionally biased region" description="Basic and acidic residues" evidence="1">
    <location>
        <begin position="1"/>
        <end position="15"/>
    </location>
</feature>